<dbReference type="RefSeq" id="XP_002113474.1">
    <property type="nucleotide sequence ID" value="XM_002113438.1"/>
</dbReference>
<dbReference type="SUPFAM" id="SSF82708">
    <property type="entry name" value="R3H domain"/>
    <property type="match status" value="1"/>
</dbReference>
<dbReference type="PROSITE" id="PS51061">
    <property type="entry name" value="R3H"/>
    <property type="match status" value="1"/>
</dbReference>
<feature type="compositionally biased region" description="Basic and acidic residues" evidence="1">
    <location>
        <begin position="193"/>
        <end position="208"/>
    </location>
</feature>
<dbReference type="InterPro" id="IPR001374">
    <property type="entry name" value="R3H_dom"/>
</dbReference>
<dbReference type="InParanoid" id="B3S059"/>
<feature type="region of interest" description="Disordered" evidence="1">
    <location>
        <begin position="1"/>
        <end position="44"/>
    </location>
</feature>
<dbReference type="InterPro" id="IPR017330">
    <property type="entry name" value="SPAG7"/>
</dbReference>
<keyword evidence="4" id="KW-1185">Reference proteome</keyword>
<gene>
    <name evidence="3" type="ORF">TRIADDRAFT_26925</name>
</gene>
<dbReference type="AlphaFoldDB" id="B3S059"/>
<evidence type="ECO:0000313" key="3">
    <source>
        <dbReference type="EMBL" id="EDV23948.1"/>
    </source>
</evidence>
<dbReference type="OrthoDB" id="5979509at2759"/>
<dbReference type="SMART" id="SM00393">
    <property type="entry name" value="R3H"/>
    <property type="match status" value="1"/>
</dbReference>
<proteinExistence type="predicted"/>
<dbReference type="PhylomeDB" id="B3S059"/>
<protein>
    <recommendedName>
        <fullName evidence="2">R3H domain-containing protein</fullName>
    </recommendedName>
</protein>
<name>B3S059_TRIAD</name>
<dbReference type="PANTHER" id="PTHR13498:SF3">
    <property type="entry name" value="SPERM-ASSOCIATED ANTIGEN 7"/>
    <property type="match status" value="1"/>
</dbReference>
<dbReference type="InterPro" id="IPR036867">
    <property type="entry name" value="R3H_dom_sf"/>
</dbReference>
<dbReference type="HOGENOM" id="CLU_091198_0_0_1"/>
<dbReference type="CTD" id="6755073"/>
<dbReference type="Gene3D" id="3.30.1370.50">
    <property type="entry name" value="R3H-like domain"/>
    <property type="match status" value="1"/>
</dbReference>
<feature type="compositionally biased region" description="Basic and acidic residues" evidence="1">
    <location>
        <begin position="19"/>
        <end position="43"/>
    </location>
</feature>
<reference evidence="3 4" key="1">
    <citation type="journal article" date="2008" name="Nature">
        <title>The Trichoplax genome and the nature of placozoans.</title>
        <authorList>
            <person name="Srivastava M."/>
            <person name="Begovic E."/>
            <person name="Chapman J."/>
            <person name="Putnam N.H."/>
            <person name="Hellsten U."/>
            <person name="Kawashima T."/>
            <person name="Kuo A."/>
            <person name="Mitros T."/>
            <person name="Salamov A."/>
            <person name="Carpenter M.L."/>
            <person name="Signorovitch A.Y."/>
            <person name="Moreno M.A."/>
            <person name="Kamm K."/>
            <person name="Grimwood J."/>
            <person name="Schmutz J."/>
            <person name="Shapiro H."/>
            <person name="Grigoriev I.V."/>
            <person name="Buss L.W."/>
            <person name="Schierwater B."/>
            <person name="Dellaporta S.L."/>
            <person name="Rokhsar D.S."/>
        </authorList>
    </citation>
    <scope>NUCLEOTIDE SEQUENCE [LARGE SCALE GENOMIC DNA]</scope>
    <source>
        <strain evidence="3 4">Grell-BS-1999</strain>
    </source>
</reference>
<evidence type="ECO:0000256" key="1">
    <source>
        <dbReference type="SAM" id="MobiDB-lite"/>
    </source>
</evidence>
<feature type="compositionally biased region" description="Basic and acidic residues" evidence="1">
    <location>
        <begin position="215"/>
        <end position="231"/>
    </location>
</feature>
<sequence>MDLLDSIMKSMDKPPSLSQKEKKIQRAKKEFLQKQQEKEKESMSKFNTQVLDQISVFINDANAKKLTYEPMDKIHRTAIHEIVENAGLLSYSFGQEGESRYVMVFKKEFPPSEEELAAYRRGEVITNFLYYYEIAKKDNTDIDDHQEEDKIKDSKPKRDYREKYMKIVGKESGIEAAKITVPNENFGFVPSSNKRDQRSIEETLNEIRSRKRSKKETDAKNEGEDSGEQKQ</sequence>
<dbReference type="eggNOG" id="ENOG502QW1E">
    <property type="taxonomic scope" value="Eukaryota"/>
</dbReference>
<evidence type="ECO:0000313" key="4">
    <source>
        <dbReference type="Proteomes" id="UP000009022"/>
    </source>
</evidence>
<accession>B3S059</accession>
<dbReference type="Pfam" id="PF01424">
    <property type="entry name" value="R3H"/>
    <property type="match status" value="1"/>
</dbReference>
<dbReference type="PANTHER" id="PTHR13498">
    <property type="entry name" value="SPERM ASSOCIATED ANTIGEN 7"/>
    <property type="match status" value="1"/>
</dbReference>
<dbReference type="GO" id="GO:0003676">
    <property type="term" value="F:nucleic acid binding"/>
    <property type="evidence" value="ECO:0007669"/>
    <property type="project" value="UniProtKB-UniRule"/>
</dbReference>
<feature type="region of interest" description="Disordered" evidence="1">
    <location>
        <begin position="184"/>
        <end position="231"/>
    </location>
</feature>
<evidence type="ECO:0000259" key="2">
    <source>
        <dbReference type="PROSITE" id="PS51061"/>
    </source>
</evidence>
<dbReference type="STRING" id="10228.B3S059"/>
<feature type="domain" description="R3H" evidence="2">
    <location>
        <begin position="44"/>
        <end position="108"/>
    </location>
</feature>
<dbReference type="OMA" id="NQSYGFV"/>
<organism evidence="3 4">
    <name type="scientific">Trichoplax adhaerens</name>
    <name type="common">Trichoplax reptans</name>
    <dbReference type="NCBI Taxonomy" id="10228"/>
    <lineage>
        <taxon>Eukaryota</taxon>
        <taxon>Metazoa</taxon>
        <taxon>Placozoa</taxon>
        <taxon>Uniplacotomia</taxon>
        <taxon>Trichoplacea</taxon>
        <taxon>Trichoplacidae</taxon>
        <taxon>Trichoplax</taxon>
    </lineage>
</organism>
<dbReference type="FunCoup" id="B3S059">
    <property type="interactions" value="778"/>
</dbReference>
<dbReference type="EMBL" id="DS985246">
    <property type="protein sequence ID" value="EDV23948.1"/>
    <property type="molecule type" value="Genomic_DNA"/>
</dbReference>
<dbReference type="KEGG" id="tad:TRIADDRAFT_26925"/>
<dbReference type="Proteomes" id="UP000009022">
    <property type="component" value="Unassembled WGS sequence"/>
</dbReference>
<dbReference type="GeneID" id="6755073"/>